<feature type="compositionally biased region" description="Low complexity" evidence="1">
    <location>
        <begin position="67"/>
        <end position="88"/>
    </location>
</feature>
<evidence type="ECO:0000256" key="1">
    <source>
        <dbReference type="SAM" id="MobiDB-lite"/>
    </source>
</evidence>
<feature type="compositionally biased region" description="Polar residues" evidence="1">
    <location>
        <begin position="460"/>
        <end position="475"/>
    </location>
</feature>
<evidence type="ECO:0000313" key="3">
    <source>
        <dbReference type="RefSeq" id="XP_039114154.1"/>
    </source>
</evidence>
<reference evidence="3" key="1">
    <citation type="submission" date="2025-08" db="UniProtKB">
        <authorList>
            <consortium name="RefSeq"/>
        </authorList>
    </citation>
    <scope>IDENTIFICATION</scope>
</reference>
<dbReference type="Proteomes" id="UP001515500">
    <property type="component" value="Chromosome 19"/>
</dbReference>
<feature type="region of interest" description="Disordered" evidence="1">
    <location>
        <begin position="408"/>
        <end position="475"/>
    </location>
</feature>
<feature type="compositionally biased region" description="Polar residues" evidence="1">
    <location>
        <begin position="436"/>
        <end position="446"/>
    </location>
</feature>
<name>A0AB40AH52_DIOCR</name>
<feature type="region of interest" description="Disordered" evidence="1">
    <location>
        <begin position="1"/>
        <end position="164"/>
    </location>
</feature>
<dbReference type="AlphaFoldDB" id="A0AB40AH52"/>
<evidence type="ECO:0000313" key="2">
    <source>
        <dbReference type="Proteomes" id="UP001515500"/>
    </source>
</evidence>
<accession>A0AB40AH52</accession>
<organism evidence="2 3">
    <name type="scientific">Dioscorea cayennensis subsp. rotundata</name>
    <name type="common">White Guinea yam</name>
    <name type="synonym">Dioscorea rotundata</name>
    <dbReference type="NCBI Taxonomy" id="55577"/>
    <lineage>
        <taxon>Eukaryota</taxon>
        <taxon>Viridiplantae</taxon>
        <taxon>Streptophyta</taxon>
        <taxon>Embryophyta</taxon>
        <taxon>Tracheophyta</taxon>
        <taxon>Spermatophyta</taxon>
        <taxon>Magnoliopsida</taxon>
        <taxon>Liliopsida</taxon>
        <taxon>Dioscoreales</taxon>
        <taxon>Dioscoreaceae</taxon>
        <taxon>Dioscorea</taxon>
    </lineage>
</organism>
<sequence>MEKGAGTIDEPKFIPGWLKPGNGAPAGGAGSNHHIATSSLHLDEHGGGRSSRNRFLAVSACDHDAPRTSSRSSSSFRRSTSSNGSSSTNHDRDNISQMYSSFSRNPRDRDRDKVPDRRDRDRERLFQLDSFDSGRNGKDALRRSQSMVTGKRGESWPRRPGNDLVNGVISGGSGIGTISKASFEQDFPTLGAEERQGPPEIGRVASPGLSSAIQSLPFSAPTTIRGDGWTSVLAEVPVVVGGNGPSIQSSQQTATVAPASTSLSTTTGLNMAETLAQTPSRVRSDPQSSVDTQKIDELTRRQCFKLIPVTPAMSKSSVLNSSDKSKVKGARGVDLVAPSKATPQAPYQLSNHMLRVPSRLDIPKASQAGNFQVLNRERNGSASAGKDGSNSVSVSRVVNPHIVVASTAAPPLKNSTDPKGRVLSPVHNSFGEKRPTLQTQNRNDFFNSIRKKTSMAAPQPISTSSEKASNQTTDAVSVTEEMANSPNSGLECIKESKNCLSGCSGPCEDAESSSFDNGASTERSDDQIIGIVSVGQEMTCSPSSAGAGCVKENGNCGSGCSSVCGDAESSSADNGANTEKLGDQMTESVSVGQEMVSSLTSGLGCVKENGNCAIGCSRDLSESCTSDNGEDSFSDPVDPEEKAFLESLGWNSEDAADEYLTPQEITEFMAEHGTQIRQSERLSQLRQRVANDLGLHSFNSENEV</sequence>
<gene>
    <name evidence="3" type="primary">LOC120249644</name>
</gene>
<feature type="compositionally biased region" description="Basic and acidic residues" evidence="1">
    <location>
        <begin position="105"/>
        <end position="126"/>
    </location>
</feature>
<proteinExistence type="predicted"/>
<feature type="compositionally biased region" description="Basic and acidic residues" evidence="1">
    <location>
        <begin position="151"/>
        <end position="161"/>
    </location>
</feature>
<dbReference type="PANTHER" id="PTHR34112">
    <property type="entry name" value="C-JUN-AMINO-TERMINAL KINASE-INTERACTING PROTEIN"/>
    <property type="match status" value="1"/>
</dbReference>
<dbReference type="RefSeq" id="XP_039114154.1">
    <property type="nucleotide sequence ID" value="XM_039258220.1"/>
</dbReference>
<dbReference type="GeneID" id="120249644"/>
<keyword evidence="2" id="KW-1185">Reference proteome</keyword>
<protein>
    <submittedName>
        <fullName evidence="3">Uncharacterized protein LOC120249644</fullName>
    </submittedName>
</protein>
<dbReference type="PANTHER" id="PTHR34112:SF13">
    <property type="entry name" value="OS04G0448200 PROTEIN"/>
    <property type="match status" value="1"/>
</dbReference>